<gene>
    <name evidence="1" type="ORF">J2T55_002679</name>
</gene>
<dbReference type="RefSeq" id="WP_259057848.1">
    <property type="nucleotide sequence ID" value="NZ_JANUCT010000036.1"/>
</dbReference>
<organism evidence="1 2">
    <name type="scientific">Methylohalomonas lacus</name>
    <dbReference type="NCBI Taxonomy" id="398773"/>
    <lineage>
        <taxon>Bacteria</taxon>
        <taxon>Pseudomonadati</taxon>
        <taxon>Pseudomonadota</taxon>
        <taxon>Gammaproteobacteria</taxon>
        <taxon>Methylohalomonadales</taxon>
        <taxon>Methylohalomonadaceae</taxon>
        <taxon>Methylohalomonas</taxon>
    </lineage>
</organism>
<feature type="non-terminal residue" evidence="1">
    <location>
        <position position="356"/>
    </location>
</feature>
<comment type="caution">
    <text evidence="1">The sequence shown here is derived from an EMBL/GenBank/DDBJ whole genome shotgun (WGS) entry which is preliminary data.</text>
</comment>
<evidence type="ECO:0000313" key="2">
    <source>
        <dbReference type="Proteomes" id="UP001204445"/>
    </source>
</evidence>
<protein>
    <submittedName>
        <fullName evidence="1">Uncharacterized protein</fullName>
    </submittedName>
</protein>
<dbReference type="AlphaFoldDB" id="A0AAE3HNB7"/>
<keyword evidence="2" id="KW-1185">Reference proteome</keyword>
<proteinExistence type="predicted"/>
<dbReference type="EMBL" id="JANUCT010000036">
    <property type="protein sequence ID" value="MCS3904638.1"/>
    <property type="molecule type" value="Genomic_DNA"/>
</dbReference>
<reference evidence="1" key="1">
    <citation type="submission" date="2022-08" db="EMBL/GenBank/DDBJ databases">
        <title>Genomic Encyclopedia of Type Strains, Phase III (KMG-III): the genomes of soil and plant-associated and newly described type strains.</title>
        <authorList>
            <person name="Whitman W."/>
        </authorList>
    </citation>
    <scope>NUCLEOTIDE SEQUENCE</scope>
    <source>
        <strain evidence="1">HMT 1</strain>
    </source>
</reference>
<dbReference type="Proteomes" id="UP001204445">
    <property type="component" value="Unassembled WGS sequence"/>
</dbReference>
<sequence>MSTTGYGPGGDTAGSVIQSAGDQVIDVQGNNIASNLDIDAGVVDNSRAIIAMNAAGQDQTILVQNGNLTLDGGTALDTQALIESANTQNIGTAATSAIDGYVAVRGGSGDSADAIIRSEAEQSLLIAGNDRLMGGTPFTDAALGLYGGSEDVTDGGDAIITQTNGTARQTIDVTTGNLELIGGTGLDAVAAIRAAGDNEAVGEEAQRILVQSGDLIVRADQDAGGLNNTGSFAEILASNTDNASQLIDVDGDVEVSGGDDQGEYARVTAAGTAVGVLTQDMNAEGSMTVTGGVGADAYARVETLTTDAASNQQLVVQNTLTPMAAAGLTVQGAADSANTGNEAGIVSAATGSDAQV</sequence>
<name>A0AAE3HNB7_9GAMM</name>
<accession>A0AAE3HNB7</accession>
<evidence type="ECO:0000313" key="1">
    <source>
        <dbReference type="EMBL" id="MCS3904638.1"/>
    </source>
</evidence>